<dbReference type="EMBL" id="QNGE01000097">
    <property type="protein sequence ID" value="KAA3681945.1"/>
    <property type="molecule type" value="Genomic_DNA"/>
</dbReference>
<evidence type="ECO:0000313" key="1">
    <source>
        <dbReference type="EMBL" id="KAA3681945.1"/>
    </source>
</evidence>
<gene>
    <name evidence="1" type="ORF">DEA37_0006040</name>
</gene>
<organism evidence="1 2">
    <name type="scientific">Paragonimus westermani</name>
    <dbReference type="NCBI Taxonomy" id="34504"/>
    <lineage>
        <taxon>Eukaryota</taxon>
        <taxon>Metazoa</taxon>
        <taxon>Spiralia</taxon>
        <taxon>Lophotrochozoa</taxon>
        <taxon>Platyhelminthes</taxon>
        <taxon>Trematoda</taxon>
        <taxon>Digenea</taxon>
        <taxon>Plagiorchiida</taxon>
        <taxon>Troglotremata</taxon>
        <taxon>Troglotrematidae</taxon>
        <taxon>Paragonimus</taxon>
    </lineage>
</organism>
<reference evidence="1 2" key="1">
    <citation type="journal article" date="2019" name="Gigascience">
        <title>Whole-genome sequence of the oriental lung fluke Paragonimus westermani.</title>
        <authorList>
            <person name="Oey H."/>
            <person name="Zakrzewski M."/>
            <person name="Narain K."/>
            <person name="Devi K.R."/>
            <person name="Agatsuma T."/>
            <person name="Nawaratna S."/>
            <person name="Gobert G.N."/>
            <person name="Jones M.K."/>
            <person name="Ragan M.A."/>
            <person name="McManus D.P."/>
            <person name="Krause L."/>
        </authorList>
    </citation>
    <scope>NUCLEOTIDE SEQUENCE [LARGE SCALE GENOMIC DNA]</scope>
    <source>
        <strain evidence="1 2">IND2009</strain>
    </source>
</reference>
<protein>
    <submittedName>
        <fullName evidence="1">Uncharacterized protein</fullName>
    </submittedName>
</protein>
<sequence>MMRDAEHRCTRSYHQRLPDEHSNIVREMRIAIRNADFHLHKPQYEVVVSRFERILPALFASESAQKVFKDIRAIVFTCLDRLLKHYSVDQPIFTVYVNILYTIINCLVLRNKCAQTVQQFLPLISATVGVPCEKLLSATAHYIRLAIRHHPKLASEDSLRPLLNGLLKHNSPEIMKLLFCIHSYNPNAFRARGIGRLLLSLFSQPGAPVAVQRNCLTLLIWIVDGLLPTSAAIKTSLGLSLSECVESLLVGGSEETGCLLSQLLIMLAQRDLFATVSAHANASLPKRLPLSWPSCLETILNLLVGLANDCHLKKHKHLGQSNCIKGCLDAIAAYLKEARKVKHVIICLVAFRDLKKLLGSQTLQSYQSYMELVSLRIDVDQEMQQATIWPPSTGKYSELKNLSLQFEFRDWINSYEHQNEIIRSDGNSINSVRRTHSDCSRHTCVRTTATPVERVSRPASLCEPPTTKSKSFQWMNRMRTWNSMRVRSRRKLNKVNSFFLLATRAFPDGKECESLVKELMNARFFDIFELEQAKRQNPNRWCCFLCKQQSRRSSYGNILAKTHYACEENPWEPISGHSHILSFNGPFRRSPELFGFLKVKYIRHLPRALAWINRWQIQVVVLRAGCLKWRKCSKDYAKDVEAYYRKSDLCPHSGWRGTLNDISHYSGIISQPESPESPSDIDRPWSFITVSSITNIESMRHRRTGLTVKLEIKTTNSGTVMLKSATDKARRSTASQPIRAVPYVADFTQCIRKPDVSDADELALWSRLLQVAIVRDKSNADI</sequence>
<evidence type="ECO:0000313" key="2">
    <source>
        <dbReference type="Proteomes" id="UP000324629"/>
    </source>
</evidence>
<accession>A0A5J4P1W7</accession>
<proteinExistence type="predicted"/>
<dbReference type="SUPFAM" id="SSF48371">
    <property type="entry name" value="ARM repeat"/>
    <property type="match status" value="1"/>
</dbReference>
<comment type="caution">
    <text evidence="1">The sequence shown here is derived from an EMBL/GenBank/DDBJ whole genome shotgun (WGS) entry which is preliminary data.</text>
</comment>
<dbReference type="AlphaFoldDB" id="A0A5J4P1W7"/>
<dbReference type="Proteomes" id="UP000324629">
    <property type="component" value="Unassembled WGS sequence"/>
</dbReference>
<keyword evidence="2" id="KW-1185">Reference proteome</keyword>
<dbReference type="InterPro" id="IPR016024">
    <property type="entry name" value="ARM-type_fold"/>
</dbReference>
<name>A0A5J4P1W7_9TREM</name>